<dbReference type="Gene3D" id="1.50.40.10">
    <property type="entry name" value="Mitochondrial carrier domain"/>
    <property type="match status" value="1"/>
</dbReference>
<dbReference type="Pfam" id="PF00153">
    <property type="entry name" value="Mito_carr"/>
    <property type="match status" value="1"/>
</dbReference>
<dbReference type="GO" id="GO:0005743">
    <property type="term" value="C:mitochondrial inner membrane"/>
    <property type="evidence" value="ECO:0007669"/>
    <property type="project" value="UniProtKB-SubCell"/>
</dbReference>
<dbReference type="GO" id="GO:0005313">
    <property type="term" value="F:L-glutamate transmembrane transporter activity"/>
    <property type="evidence" value="ECO:0007669"/>
    <property type="project" value="TreeGrafter"/>
</dbReference>
<keyword evidence="3 8" id="KW-0812">Transmembrane</keyword>
<dbReference type="GO" id="GO:0015183">
    <property type="term" value="F:L-aspartate transmembrane transporter activity"/>
    <property type="evidence" value="ECO:0007669"/>
    <property type="project" value="TreeGrafter"/>
</dbReference>
<dbReference type="GO" id="GO:0043490">
    <property type="term" value="P:malate-aspartate shuttle"/>
    <property type="evidence" value="ECO:0007669"/>
    <property type="project" value="TreeGrafter"/>
</dbReference>
<feature type="transmembrane region" description="Helical" evidence="10">
    <location>
        <begin position="50"/>
        <end position="67"/>
    </location>
</feature>
<evidence type="ECO:0000313" key="12">
    <source>
        <dbReference type="Proteomes" id="UP000814243"/>
    </source>
</evidence>
<evidence type="ECO:0000256" key="8">
    <source>
        <dbReference type="PROSITE-ProRule" id="PRU00282"/>
    </source>
</evidence>
<name>A0A922ML10_SPOEX</name>
<evidence type="ECO:0000256" key="10">
    <source>
        <dbReference type="SAM" id="Phobius"/>
    </source>
</evidence>
<accession>A0A922ML10</accession>
<keyword evidence="7 8" id="KW-0472">Membrane</keyword>
<organism evidence="11 12">
    <name type="scientific">Spodoptera exigua</name>
    <name type="common">Beet armyworm</name>
    <name type="synonym">Noctua fulgens</name>
    <dbReference type="NCBI Taxonomy" id="7107"/>
    <lineage>
        <taxon>Eukaryota</taxon>
        <taxon>Metazoa</taxon>
        <taxon>Ecdysozoa</taxon>
        <taxon>Arthropoda</taxon>
        <taxon>Hexapoda</taxon>
        <taxon>Insecta</taxon>
        <taxon>Pterygota</taxon>
        <taxon>Neoptera</taxon>
        <taxon>Endopterygota</taxon>
        <taxon>Lepidoptera</taxon>
        <taxon>Glossata</taxon>
        <taxon>Ditrysia</taxon>
        <taxon>Noctuoidea</taxon>
        <taxon>Noctuidae</taxon>
        <taxon>Amphipyrinae</taxon>
        <taxon>Spodoptera</taxon>
    </lineage>
</organism>
<comment type="subcellular location">
    <subcellularLocation>
        <location evidence="1">Mitochondrion inner membrane</location>
        <topology evidence="1">Multi-pass membrane protein</topology>
    </subcellularLocation>
</comment>
<gene>
    <name evidence="11" type="ORF">HF086_004208</name>
</gene>
<comment type="similarity">
    <text evidence="2 9">Belongs to the mitochondrial carrier (TC 2.A.29) family.</text>
</comment>
<reference evidence="11" key="1">
    <citation type="journal article" date="2021" name="G3 (Bethesda)">
        <title>Genome and transcriptome analysis of the beet armyworm Spodoptera exigua reveals targets for pest control. .</title>
        <authorList>
            <person name="Simon S."/>
            <person name="Breeschoten T."/>
            <person name="Jansen H.J."/>
            <person name="Dirks R.P."/>
            <person name="Schranz M.E."/>
            <person name="Ros V.I.D."/>
        </authorList>
    </citation>
    <scope>NUCLEOTIDE SEQUENCE</scope>
    <source>
        <strain evidence="11">TB_SE_WUR_2020</strain>
    </source>
</reference>
<evidence type="ECO:0000256" key="3">
    <source>
        <dbReference type="ARBA" id="ARBA00022692"/>
    </source>
</evidence>
<dbReference type="InterPro" id="IPR051028">
    <property type="entry name" value="Mito_Solute_Carrier"/>
</dbReference>
<keyword evidence="9" id="KW-0813">Transport</keyword>
<dbReference type="Proteomes" id="UP000814243">
    <property type="component" value="Unassembled WGS sequence"/>
</dbReference>
<dbReference type="InterPro" id="IPR023395">
    <property type="entry name" value="MCP_dom_sf"/>
</dbReference>
<keyword evidence="4" id="KW-0999">Mitochondrion inner membrane</keyword>
<dbReference type="PROSITE" id="PS50920">
    <property type="entry name" value="SOLCAR"/>
    <property type="match status" value="1"/>
</dbReference>
<evidence type="ECO:0000313" key="11">
    <source>
        <dbReference type="EMBL" id="KAH9638406.1"/>
    </source>
</evidence>
<evidence type="ECO:0000256" key="9">
    <source>
        <dbReference type="RuleBase" id="RU000488"/>
    </source>
</evidence>
<evidence type="ECO:0000256" key="4">
    <source>
        <dbReference type="ARBA" id="ARBA00022792"/>
    </source>
</evidence>
<sequence>MSASESKNEYNAGGKIPERQSAWAITKKLYSERGFFGFYRGMRATMLRDIGFSAIYFPMFAIISKWGQRPEDITPPFWSTVRNEGITALFKGGLCRMIVLAPLYGIVQGVYYLGIAEYLLGYKQQRFV</sequence>
<protein>
    <submittedName>
        <fullName evidence="11">Uncharacterized protein</fullName>
    </submittedName>
</protein>
<feature type="transmembrane region" description="Helical" evidence="10">
    <location>
        <begin position="97"/>
        <end position="120"/>
    </location>
</feature>
<dbReference type="AlphaFoldDB" id="A0A922ML10"/>
<evidence type="ECO:0000256" key="2">
    <source>
        <dbReference type="ARBA" id="ARBA00006375"/>
    </source>
</evidence>
<keyword evidence="5 10" id="KW-1133">Transmembrane helix</keyword>
<dbReference type="InterPro" id="IPR018108">
    <property type="entry name" value="MCP_transmembrane"/>
</dbReference>
<keyword evidence="6" id="KW-0496">Mitochondrion</keyword>
<dbReference type="PANTHER" id="PTHR45678:SF5">
    <property type="entry name" value="AT03939P-RELATED"/>
    <property type="match status" value="1"/>
</dbReference>
<proteinExistence type="inferred from homology"/>
<comment type="caution">
    <text evidence="11">The sequence shown here is derived from an EMBL/GenBank/DDBJ whole genome shotgun (WGS) entry which is preliminary data.</text>
</comment>
<dbReference type="SUPFAM" id="SSF103506">
    <property type="entry name" value="Mitochondrial carrier"/>
    <property type="match status" value="1"/>
</dbReference>
<evidence type="ECO:0000256" key="1">
    <source>
        <dbReference type="ARBA" id="ARBA00004448"/>
    </source>
</evidence>
<feature type="repeat" description="Solcar" evidence="8">
    <location>
        <begin position="1"/>
        <end position="66"/>
    </location>
</feature>
<dbReference type="EMBL" id="JACEFF010000400">
    <property type="protein sequence ID" value="KAH9638406.1"/>
    <property type="molecule type" value="Genomic_DNA"/>
</dbReference>
<evidence type="ECO:0000256" key="7">
    <source>
        <dbReference type="ARBA" id="ARBA00023136"/>
    </source>
</evidence>
<evidence type="ECO:0000256" key="5">
    <source>
        <dbReference type="ARBA" id="ARBA00022989"/>
    </source>
</evidence>
<evidence type="ECO:0000256" key="6">
    <source>
        <dbReference type="ARBA" id="ARBA00023128"/>
    </source>
</evidence>
<dbReference type="PANTHER" id="PTHR45678">
    <property type="entry name" value="MITOCHONDRIAL 2-OXODICARBOXYLATE CARRIER 1-RELATED"/>
    <property type="match status" value="1"/>
</dbReference>